<dbReference type="EMBL" id="ML977412">
    <property type="protein sequence ID" value="KAF2105173.1"/>
    <property type="molecule type" value="Genomic_DNA"/>
</dbReference>
<dbReference type="Proteomes" id="UP000799770">
    <property type="component" value="Unassembled WGS sequence"/>
</dbReference>
<keyword evidence="2" id="KW-1185">Reference proteome</keyword>
<dbReference type="InterPro" id="IPR011008">
    <property type="entry name" value="Dimeric_a/b-barrel"/>
</dbReference>
<name>A0A6A5YE83_9PLEO</name>
<accession>A0A6A5YE83</accession>
<gene>
    <name evidence="1" type="ORF">BDV96DRAFT_592948</name>
</gene>
<reference evidence="1" key="1">
    <citation type="journal article" date="2020" name="Stud. Mycol.">
        <title>101 Dothideomycetes genomes: a test case for predicting lifestyles and emergence of pathogens.</title>
        <authorList>
            <person name="Haridas S."/>
            <person name="Albert R."/>
            <person name="Binder M."/>
            <person name="Bloem J."/>
            <person name="Labutti K."/>
            <person name="Salamov A."/>
            <person name="Andreopoulos B."/>
            <person name="Baker S."/>
            <person name="Barry K."/>
            <person name="Bills G."/>
            <person name="Bluhm B."/>
            <person name="Cannon C."/>
            <person name="Castanera R."/>
            <person name="Culley D."/>
            <person name="Daum C."/>
            <person name="Ezra D."/>
            <person name="Gonzalez J."/>
            <person name="Henrissat B."/>
            <person name="Kuo A."/>
            <person name="Liang C."/>
            <person name="Lipzen A."/>
            <person name="Lutzoni F."/>
            <person name="Magnuson J."/>
            <person name="Mondo S."/>
            <person name="Nolan M."/>
            <person name="Ohm R."/>
            <person name="Pangilinan J."/>
            <person name="Park H.-J."/>
            <person name="Ramirez L."/>
            <person name="Alfaro M."/>
            <person name="Sun H."/>
            <person name="Tritt A."/>
            <person name="Yoshinaga Y."/>
            <person name="Zwiers L.-H."/>
            <person name="Turgeon B."/>
            <person name="Goodwin S."/>
            <person name="Spatafora J."/>
            <person name="Crous P."/>
            <person name="Grigoriev I."/>
        </authorList>
    </citation>
    <scope>NUCLEOTIDE SEQUENCE</scope>
    <source>
        <strain evidence="1">CBS 627.86</strain>
    </source>
</reference>
<dbReference type="AlphaFoldDB" id="A0A6A5YE83"/>
<evidence type="ECO:0000313" key="1">
    <source>
        <dbReference type="EMBL" id="KAF2105173.1"/>
    </source>
</evidence>
<proteinExistence type="predicted"/>
<dbReference type="OrthoDB" id="3937459at2759"/>
<dbReference type="SUPFAM" id="SSF54909">
    <property type="entry name" value="Dimeric alpha+beta barrel"/>
    <property type="match status" value="1"/>
</dbReference>
<organism evidence="1 2">
    <name type="scientific">Lophiotrema nucula</name>
    <dbReference type="NCBI Taxonomy" id="690887"/>
    <lineage>
        <taxon>Eukaryota</taxon>
        <taxon>Fungi</taxon>
        <taxon>Dikarya</taxon>
        <taxon>Ascomycota</taxon>
        <taxon>Pezizomycotina</taxon>
        <taxon>Dothideomycetes</taxon>
        <taxon>Pleosporomycetidae</taxon>
        <taxon>Pleosporales</taxon>
        <taxon>Lophiotremataceae</taxon>
        <taxon>Lophiotrema</taxon>
    </lineage>
</organism>
<evidence type="ECO:0000313" key="2">
    <source>
        <dbReference type="Proteomes" id="UP000799770"/>
    </source>
</evidence>
<sequence length="278" mass="31975">MPRSSYSATSRICEWIVASADQTVHIPGTLKSESWKQVLQALSNRRRLPMCEGSYWGRVIEKNDEIWIWSFWTEQDAYEQHTKSELYQDLLVSLTAFSDVPPRVSLLELEGRRMYSVIGLKYGLPSVLLAFFDTALTKDKRDDLRRVKDMRSPYNIIGPSNAPPLNWASRGYLSPDPYNACDGLYVIIDWWSAGREEEVRRIEVPVPGAHPPQKITLDESRTKELRNIGCTEIILRHLHFNYVGEISDTDFCLRGRHRISETALPDRSASNSFPDLKK</sequence>
<dbReference type="Gene3D" id="3.30.70.100">
    <property type="match status" value="1"/>
</dbReference>
<evidence type="ECO:0008006" key="3">
    <source>
        <dbReference type="Google" id="ProtNLM"/>
    </source>
</evidence>
<protein>
    <recommendedName>
        <fullName evidence="3">ABM domain-containing protein</fullName>
    </recommendedName>
</protein>